<dbReference type="RefSeq" id="WP_307472255.1">
    <property type="nucleotide sequence ID" value="NZ_JAUSUB010000003.1"/>
</dbReference>
<dbReference type="EMBL" id="JAUSUB010000003">
    <property type="protein sequence ID" value="MDQ0269019.1"/>
    <property type="molecule type" value="Genomic_DNA"/>
</dbReference>
<gene>
    <name evidence="2" type="ORF">J2S17_000889</name>
</gene>
<evidence type="ECO:0000313" key="2">
    <source>
        <dbReference type="EMBL" id="MDQ0269019.1"/>
    </source>
</evidence>
<dbReference type="Proteomes" id="UP001238088">
    <property type="component" value="Unassembled WGS sequence"/>
</dbReference>
<feature type="domain" description="IrrE N-terminal-like" evidence="1">
    <location>
        <begin position="26"/>
        <end position="139"/>
    </location>
</feature>
<dbReference type="InterPro" id="IPR010359">
    <property type="entry name" value="IrrE_HExxH"/>
</dbReference>
<evidence type="ECO:0000259" key="1">
    <source>
        <dbReference type="Pfam" id="PF06114"/>
    </source>
</evidence>
<accession>A0ABU0ACQ0</accession>
<comment type="caution">
    <text evidence="2">The sequence shown here is derived from an EMBL/GenBank/DDBJ whole genome shotgun (WGS) entry which is preliminary data.</text>
</comment>
<protein>
    <submittedName>
        <fullName evidence="2">Zn-dependent peptidase ImmA (M78 family)</fullName>
    </submittedName>
</protein>
<organism evidence="2 3">
    <name type="scientific">Cytobacillus purgationiresistens</name>
    <dbReference type="NCBI Taxonomy" id="863449"/>
    <lineage>
        <taxon>Bacteria</taxon>
        <taxon>Bacillati</taxon>
        <taxon>Bacillota</taxon>
        <taxon>Bacilli</taxon>
        <taxon>Bacillales</taxon>
        <taxon>Bacillaceae</taxon>
        <taxon>Cytobacillus</taxon>
    </lineage>
</organism>
<name>A0ABU0ACQ0_9BACI</name>
<dbReference type="PANTHER" id="PTHR43236:SF1">
    <property type="entry name" value="BLL7220 PROTEIN"/>
    <property type="match status" value="1"/>
</dbReference>
<dbReference type="Pfam" id="PF06114">
    <property type="entry name" value="Peptidase_M78"/>
    <property type="match status" value="1"/>
</dbReference>
<sequence length="142" mass="16179">MSSGIIQEVEKLITRFNTNCPFKIASALGIHVIYEDLGSTLGYFNQHFRIKIIHINENTSEEKQQFICAHELGHAILHPHANTPFLKKFTLYSTDKMEQEANLFALRLLFLAGVYHGQLSIKEAVERYGIPKKVISNNLKGH</sequence>
<dbReference type="Gene3D" id="1.10.10.2910">
    <property type="match status" value="1"/>
</dbReference>
<reference evidence="2 3" key="1">
    <citation type="submission" date="2023-07" db="EMBL/GenBank/DDBJ databases">
        <title>Genomic Encyclopedia of Type Strains, Phase IV (KMG-IV): sequencing the most valuable type-strain genomes for metagenomic binning, comparative biology and taxonomic classification.</title>
        <authorList>
            <person name="Goeker M."/>
        </authorList>
    </citation>
    <scope>NUCLEOTIDE SEQUENCE [LARGE SCALE GENOMIC DNA]</scope>
    <source>
        <strain evidence="2 3">DSM 23494</strain>
    </source>
</reference>
<evidence type="ECO:0000313" key="3">
    <source>
        <dbReference type="Proteomes" id="UP001238088"/>
    </source>
</evidence>
<keyword evidence="3" id="KW-1185">Reference proteome</keyword>
<proteinExistence type="predicted"/>
<dbReference type="InterPro" id="IPR052345">
    <property type="entry name" value="Rad_response_metalloprotease"/>
</dbReference>
<dbReference type="PANTHER" id="PTHR43236">
    <property type="entry name" value="ANTITOXIN HIGA1"/>
    <property type="match status" value="1"/>
</dbReference>